<evidence type="ECO:0000313" key="2">
    <source>
        <dbReference type="Proteomes" id="UP000011115"/>
    </source>
</evidence>
<proteinExistence type="predicted"/>
<sequence>MWPRFKALLQQYPAHGMPDKLMLECFYRGLDSKNRSTGDQLFTEKDQEWAALLIQLDDLSKKGLFSVVRRFLADTLMADPDESGAIVPLTVTTGTNAQIQIDAPDTDGAIE</sequence>
<dbReference type="InParanoid" id="M1DDR4"/>
<reference evidence="1" key="2">
    <citation type="submission" date="2015-06" db="UniProtKB">
        <authorList>
            <consortium name="EnsemblPlants"/>
        </authorList>
    </citation>
    <scope>IDENTIFICATION</scope>
    <source>
        <strain evidence="1">DM1-3 516 R44</strain>
    </source>
</reference>
<evidence type="ECO:0000313" key="1">
    <source>
        <dbReference type="EnsemblPlants" id="PGSC0003DMT400087389"/>
    </source>
</evidence>
<protein>
    <submittedName>
        <fullName evidence="1">Uncharacterized protein</fullName>
    </submittedName>
</protein>
<accession>M1DDR4</accession>
<organism evidence="1 2">
    <name type="scientific">Solanum tuberosum</name>
    <name type="common">Potato</name>
    <dbReference type="NCBI Taxonomy" id="4113"/>
    <lineage>
        <taxon>Eukaryota</taxon>
        <taxon>Viridiplantae</taxon>
        <taxon>Streptophyta</taxon>
        <taxon>Embryophyta</taxon>
        <taxon>Tracheophyta</taxon>
        <taxon>Spermatophyta</taxon>
        <taxon>Magnoliopsida</taxon>
        <taxon>eudicotyledons</taxon>
        <taxon>Gunneridae</taxon>
        <taxon>Pentapetalae</taxon>
        <taxon>asterids</taxon>
        <taxon>lamiids</taxon>
        <taxon>Solanales</taxon>
        <taxon>Solanaceae</taxon>
        <taxon>Solanoideae</taxon>
        <taxon>Solaneae</taxon>
        <taxon>Solanum</taxon>
    </lineage>
</organism>
<dbReference type="Proteomes" id="UP000011115">
    <property type="component" value="Unassembled WGS sequence"/>
</dbReference>
<dbReference type="EnsemblPlants" id="PGSC0003DMT400087389">
    <property type="protein sequence ID" value="PGSC0003DMT400087389"/>
    <property type="gene ID" value="PGSC0003DMG400036960"/>
</dbReference>
<dbReference type="PaxDb" id="4113-PGSC0003DMT400087389"/>
<keyword evidence="2" id="KW-1185">Reference proteome</keyword>
<dbReference type="HOGENOM" id="CLU_2162888_0_0_1"/>
<dbReference type="AlphaFoldDB" id="M1DDR4"/>
<name>M1DDR4_SOLTU</name>
<dbReference type="Gramene" id="PGSC0003DMT400087389">
    <property type="protein sequence ID" value="PGSC0003DMT400087389"/>
    <property type="gene ID" value="PGSC0003DMG400036960"/>
</dbReference>
<reference evidence="2" key="1">
    <citation type="journal article" date="2011" name="Nature">
        <title>Genome sequence and analysis of the tuber crop potato.</title>
        <authorList>
            <consortium name="The Potato Genome Sequencing Consortium"/>
        </authorList>
    </citation>
    <scope>NUCLEOTIDE SEQUENCE [LARGE SCALE GENOMIC DNA]</scope>
    <source>
        <strain evidence="2">cv. DM1-3 516 R44</strain>
    </source>
</reference>